<keyword evidence="2" id="KW-0479">Metal-binding</keyword>
<organism evidence="6 7">
    <name type="scientific">Aspergillus cavernicola</name>
    <dbReference type="NCBI Taxonomy" id="176166"/>
    <lineage>
        <taxon>Eukaryota</taxon>
        <taxon>Fungi</taxon>
        <taxon>Dikarya</taxon>
        <taxon>Ascomycota</taxon>
        <taxon>Pezizomycotina</taxon>
        <taxon>Eurotiomycetes</taxon>
        <taxon>Eurotiomycetidae</taxon>
        <taxon>Eurotiales</taxon>
        <taxon>Aspergillaceae</taxon>
        <taxon>Aspergillus</taxon>
        <taxon>Aspergillus subgen. Nidulantes</taxon>
    </lineage>
</organism>
<dbReference type="PANTHER" id="PTHR19359:SF95">
    <property type="entry name" value="CYTOCHROME B5 TYPE B"/>
    <property type="match status" value="1"/>
</dbReference>
<evidence type="ECO:0000313" key="7">
    <source>
        <dbReference type="Proteomes" id="UP001610335"/>
    </source>
</evidence>
<dbReference type="InterPro" id="IPR050668">
    <property type="entry name" value="Cytochrome_b5"/>
</dbReference>
<evidence type="ECO:0000259" key="5">
    <source>
        <dbReference type="PROSITE" id="PS50255"/>
    </source>
</evidence>
<dbReference type="SMART" id="SM01117">
    <property type="entry name" value="Cyt-b5"/>
    <property type="match status" value="1"/>
</dbReference>
<evidence type="ECO:0000256" key="3">
    <source>
        <dbReference type="ARBA" id="ARBA00023004"/>
    </source>
</evidence>
<dbReference type="PRINTS" id="PR00363">
    <property type="entry name" value="CYTOCHROMEB5"/>
</dbReference>
<keyword evidence="3" id="KW-0408">Iron</keyword>
<name>A0ABR4J464_9EURO</name>
<dbReference type="SUPFAM" id="SSF55856">
    <property type="entry name" value="Cytochrome b5-like heme/steroid binding domain"/>
    <property type="match status" value="1"/>
</dbReference>
<dbReference type="PANTHER" id="PTHR19359">
    <property type="entry name" value="CYTOCHROME B5"/>
    <property type="match status" value="1"/>
</dbReference>
<dbReference type="InterPro" id="IPR001199">
    <property type="entry name" value="Cyt_B5-like_heme/steroid-bd"/>
</dbReference>
<reference evidence="6 7" key="1">
    <citation type="submission" date="2024-07" db="EMBL/GenBank/DDBJ databases">
        <title>Section-level genome sequencing and comparative genomics of Aspergillus sections Usti and Cavernicolus.</title>
        <authorList>
            <consortium name="Lawrence Berkeley National Laboratory"/>
            <person name="Nybo J.L."/>
            <person name="Vesth T.C."/>
            <person name="Theobald S."/>
            <person name="Frisvad J.C."/>
            <person name="Larsen T.O."/>
            <person name="Kjaerboelling I."/>
            <person name="Rothschild-Mancinelli K."/>
            <person name="Lyhne E.K."/>
            <person name="Kogle M.E."/>
            <person name="Barry K."/>
            <person name="Clum A."/>
            <person name="Na H."/>
            <person name="Ledsgaard L."/>
            <person name="Lin J."/>
            <person name="Lipzen A."/>
            <person name="Kuo A."/>
            <person name="Riley R."/>
            <person name="Mondo S."/>
            <person name="LaButti K."/>
            <person name="Haridas S."/>
            <person name="Pangalinan J."/>
            <person name="Salamov A.A."/>
            <person name="Simmons B.A."/>
            <person name="Magnuson J.K."/>
            <person name="Chen J."/>
            <person name="Drula E."/>
            <person name="Henrissat B."/>
            <person name="Wiebenga A."/>
            <person name="Lubbers R.J."/>
            <person name="Gomes A.C."/>
            <person name="Makela M.R."/>
            <person name="Stajich J."/>
            <person name="Grigoriev I.V."/>
            <person name="Mortensen U.H."/>
            <person name="De vries R.P."/>
            <person name="Baker S.E."/>
            <person name="Andersen M.R."/>
        </authorList>
    </citation>
    <scope>NUCLEOTIDE SEQUENCE [LARGE SCALE GENOMIC DNA]</scope>
    <source>
        <strain evidence="6 7">CBS 600.67</strain>
    </source>
</reference>
<comment type="caution">
    <text evidence="6">The sequence shown here is derived from an EMBL/GenBank/DDBJ whole genome shotgun (WGS) entry which is preliminary data.</text>
</comment>
<protein>
    <submittedName>
        <fullName evidence="6">Cytochrome b5-like heme/steroid binding domain-containing protein</fullName>
    </submittedName>
</protein>
<dbReference type="InterPro" id="IPR036400">
    <property type="entry name" value="Cyt_B5-like_heme/steroid_sf"/>
</dbReference>
<dbReference type="PROSITE" id="PS50255">
    <property type="entry name" value="CYTOCHROME_B5_2"/>
    <property type="match status" value="1"/>
</dbReference>
<sequence length="111" mass="12237">MAVTRLISVKDVLLHNKPDDCWVAINGEGWDLSSFAREHPGGASVIIKYAGRDATDAFFEVHAAPIIRKNLSTDHLMSRIDPSTVTPGVEEIYPRCSTLGECETSVEFPHQ</sequence>
<proteinExistence type="inferred from homology"/>
<accession>A0ABR4J464</accession>
<dbReference type="Pfam" id="PF00173">
    <property type="entry name" value="Cyt-b5"/>
    <property type="match status" value="1"/>
</dbReference>
<gene>
    <name evidence="6" type="ORF">BDW59DRAFT_138203</name>
</gene>
<feature type="domain" description="Cytochrome b5 heme-binding" evidence="5">
    <location>
        <begin position="4"/>
        <end position="81"/>
    </location>
</feature>
<evidence type="ECO:0000313" key="6">
    <source>
        <dbReference type="EMBL" id="KAL2833833.1"/>
    </source>
</evidence>
<dbReference type="Proteomes" id="UP001610335">
    <property type="component" value="Unassembled WGS sequence"/>
</dbReference>
<dbReference type="Gene3D" id="3.10.120.10">
    <property type="entry name" value="Cytochrome b5-like heme/steroid binding domain"/>
    <property type="match status" value="1"/>
</dbReference>
<keyword evidence="7" id="KW-1185">Reference proteome</keyword>
<evidence type="ECO:0000256" key="4">
    <source>
        <dbReference type="ARBA" id="ARBA00038168"/>
    </source>
</evidence>
<evidence type="ECO:0000256" key="2">
    <source>
        <dbReference type="ARBA" id="ARBA00022723"/>
    </source>
</evidence>
<keyword evidence="1" id="KW-0349">Heme</keyword>
<comment type="similarity">
    <text evidence="4">Belongs to the cytochrome b5 family.</text>
</comment>
<evidence type="ECO:0000256" key="1">
    <source>
        <dbReference type="ARBA" id="ARBA00022617"/>
    </source>
</evidence>
<dbReference type="EMBL" id="JBFXLS010000003">
    <property type="protein sequence ID" value="KAL2833833.1"/>
    <property type="molecule type" value="Genomic_DNA"/>
</dbReference>